<evidence type="ECO:0000313" key="7">
    <source>
        <dbReference type="Proteomes" id="UP000636709"/>
    </source>
</evidence>
<comment type="caution">
    <text evidence="6">The sequence shown here is derived from an EMBL/GenBank/DDBJ whole genome shotgun (WGS) entry which is preliminary data.</text>
</comment>
<dbReference type="PANTHER" id="PTHR35357">
    <property type="entry name" value="OS02G0537100 PROTEIN"/>
    <property type="match status" value="1"/>
</dbReference>
<dbReference type="AlphaFoldDB" id="A0A835C1D3"/>
<evidence type="ECO:0000313" key="6">
    <source>
        <dbReference type="EMBL" id="KAF8714849.1"/>
    </source>
</evidence>
<dbReference type="SMART" id="SM00856">
    <property type="entry name" value="PMEI"/>
    <property type="match status" value="1"/>
</dbReference>
<reference evidence="6" key="1">
    <citation type="submission" date="2020-07" db="EMBL/GenBank/DDBJ databases">
        <title>Genome sequence and genetic diversity analysis of an under-domesticated orphan crop, white fonio (Digitaria exilis).</title>
        <authorList>
            <person name="Bennetzen J.L."/>
            <person name="Chen S."/>
            <person name="Ma X."/>
            <person name="Wang X."/>
            <person name="Yssel A.E.J."/>
            <person name="Chaluvadi S.R."/>
            <person name="Johnson M."/>
            <person name="Gangashetty P."/>
            <person name="Hamidou F."/>
            <person name="Sanogo M.D."/>
            <person name="Zwaenepoel A."/>
            <person name="Wallace J."/>
            <person name="Van De Peer Y."/>
            <person name="Van Deynze A."/>
        </authorList>
    </citation>
    <scope>NUCLEOTIDE SEQUENCE</scope>
    <source>
        <tissue evidence="6">Leaves</tissue>
    </source>
</reference>
<dbReference type="InterPro" id="IPR034088">
    <property type="entry name" value="Pla_a_1-like"/>
</dbReference>
<sequence length="272" mass="28591">MLPRERDQPTRCLSSPLHAERETVTKLFWLREVFVVFSYKTPSIAAAKRQHHHQRGSTRRPSHSNSQQAAMAASLVSAPLPLTVLLLILAGSVCSALVSDTDTVAQVCAKATSGGAHTDLAPFCVASLQAAPGSDGADARGLAAIATNLTLANYTAAVAAIKDLERRHGGGWPEPQRRALATCRLRYIEALNVVHSAVHALASGRLRDYAADMGVVGKAATDCEDAFGAVNGGAPSPLRKVDEDAVNLTTVAALIVRSLKRGRVVVGVGAAY</sequence>
<keyword evidence="7" id="KW-1185">Reference proteome</keyword>
<dbReference type="InterPro" id="IPR035513">
    <property type="entry name" value="Invertase/methylesterase_inhib"/>
</dbReference>
<dbReference type="Pfam" id="PF04043">
    <property type="entry name" value="PMEI"/>
    <property type="match status" value="1"/>
</dbReference>
<dbReference type="OrthoDB" id="1915198at2759"/>
<gene>
    <name evidence="6" type="ORF">HU200_027383</name>
</gene>
<evidence type="ECO:0000256" key="4">
    <source>
        <dbReference type="SAM" id="MobiDB-lite"/>
    </source>
</evidence>
<evidence type="ECO:0000259" key="5">
    <source>
        <dbReference type="SMART" id="SM00856"/>
    </source>
</evidence>
<dbReference type="EMBL" id="JACEFO010001734">
    <property type="protein sequence ID" value="KAF8714849.1"/>
    <property type="molecule type" value="Genomic_DNA"/>
</dbReference>
<name>A0A835C1D3_9POAL</name>
<organism evidence="6 7">
    <name type="scientific">Digitaria exilis</name>
    <dbReference type="NCBI Taxonomy" id="1010633"/>
    <lineage>
        <taxon>Eukaryota</taxon>
        <taxon>Viridiplantae</taxon>
        <taxon>Streptophyta</taxon>
        <taxon>Embryophyta</taxon>
        <taxon>Tracheophyta</taxon>
        <taxon>Spermatophyta</taxon>
        <taxon>Magnoliopsida</taxon>
        <taxon>Liliopsida</taxon>
        <taxon>Poales</taxon>
        <taxon>Poaceae</taxon>
        <taxon>PACMAD clade</taxon>
        <taxon>Panicoideae</taxon>
        <taxon>Panicodae</taxon>
        <taxon>Paniceae</taxon>
        <taxon>Anthephorinae</taxon>
        <taxon>Digitaria</taxon>
    </lineage>
</organism>
<feature type="domain" description="Pectinesterase inhibitor" evidence="5">
    <location>
        <begin position="99"/>
        <end position="255"/>
    </location>
</feature>
<dbReference type="Proteomes" id="UP000636709">
    <property type="component" value="Unassembled WGS sequence"/>
</dbReference>
<dbReference type="NCBIfam" id="TIGR01614">
    <property type="entry name" value="PME_inhib"/>
    <property type="match status" value="1"/>
</dbReference>
<dbReference type="PANTHER" id="PTHR35357:SF8">
    <property type="entry name" value="OS01G0111000 PROTEIN"/>
    <property type="match status" value="1"/>
</dbReference>
<evidence type="ECO:0000256" key="2">
    <source>
        <dbReference type="ARBA" id="ARBA00023157"/>
    </source>
</evidence>
<accession>A0A835C1D3</accession>
<feature type="region of interest" description="Disordered" evidence="4">
    <location>
        <begin position="47"/>
        <end position="70"/>
    </location>
</feature>
<dbReference type="CDD" id="cd15795">
    <property type="entry name" value="PMEI-Pla_a_1_like"/>
    <property type="match status" value="1"/>
</dbReference>
<keyword evidence="2" id="KW-1015">Disulfide bond</keyword>
<dbReference type="SUPFAM" id="SSF101148">
    <property type="entry name" value="Plant invertase/pectin methylesterase inhibitor"/>
    <property type="match status" value="1"/>
</dbReference>
<keyword evidence="1" id="KW-0732">Signal</keyword>
<dbReference type="InterPro" id="IPR006501">
    <property type="entry name" value="Pectinesterase_inhib_dom"/>
</dbReference>
<protein>
    <recommendedName>
        <fullName evidence="5">Pectinesterase inhibitor domain-containing protein</fullName>
    </recommendedName>
</protein>
<dbReference type="GO" id="GO:0004857">
    <property type="term" value="F:enzyme inhibitor activity"/>
    <property type="evidence" value="ECO:0007669"/>
    <property type="project" value="InterPro"/>
</dbReference>
<comment type="similarity">
    <text evidence="3">Belongs to the PMEI family.</text>
</comment>
<evidence type="ECO:0000256" key="3">
    <source>
        <dbReference type="ARBA" id="ARBA00038471"/>
    </source>
</evidence>
<evidence type="ECO:0000256" key="1">
    <source>
        <dbReference type="ARBA" id="ARBA00022729"/>
    </source>
</evidence>
<proteinExistence type="inferred from homology"/>
<dbReference type="Gene3D" id="1.20.140.40">
    <property type="entry name" value="Invertase/pectin methylesterase inhibitor family protein"/>
    <property type="match status" value="1"/>
</dbReference>
<feature type="compositionally biased region" description="Basic residues" evidence="4">
    <location>
        <begin position="48"/>
        <end position="62"/>
    </location>
</feature>